<evidence type="ECO:0000313" key="2">
    <source>
        <dbReference type="Proteomes" id="UP001187192"/>
    </source>
</evidence>
<name>A0AA88JIV0_FICCA</name>
<dbReference type="Proteomes" id="UP001187192">
    <property type="component" value="Unassembled WGS sequence"/>
</dbReference>
<dbReference type="AlphaFoldDB" id="A0AA88JIV0"/>
<reference evidence="1" key="1">
    <citation type="submission" date="2023-07" db="EMBL/GenBank/DDBJ databases">
        <title>draft genome sequence of fig (Ficus carica).</title>
        <authorList>
            <person name="Takahashi T."/>
            <person name="Nishimura K."/>
        </authorList>
    </citation>
    <scope>NUCLEOTIDE SEQUENCE</scope>
</reference>
<accession>A0AA88JIV0</accession>
<sequence length="105" mass="12060">MEKMTAAVVAGRRERWRQARSSCGSDRIPPLSLSFPFSLSLPSTLSRRRSHYATATLIVDHYFDFSVIGLLPIWPELLLFRMPSSELNRSSTHCTGNQRHWPKPF</sequence>
<keyword evidence="2" id="KW-1185">Reference proteome</keyword>
<organism evidence="1 2">
    <name type="scientific">Ficus carica</name>
    <name type="common">Common fig</name>
    <dbReference type="NCBI Taxonomy" id="3494"/>
    <lineage>
        <taxon>Eukaryota</taxon>
        <taxon>Viridiplantae</taxon>
        <taxon>Streptophyta</taxon>
        <taxon>Embryophyta</taxon>
        <taxon>Tracheophyta</taxon>
        <taxon>Spermatophyta</taxon>
        <taxon>Magnoliopsida</taxon>
        <taxon>eudicotyledons</taxon>
        <taxon>Gunneridae</taxon>
        <taxon>Pentapetalae</taxon>
        <taxon>rosids</taxon>
        <taxon>fabids</taxon>
        <taxon>Rosales</taxon>
        <taxon>Moraceae</taxon>
        <taxon>Ficeae</taxon>
        <taxon>Ficus</taxon>
    </lineage>
</organism>
<evidence type="ECO:0000313" key="1">
    <source>
        <dbReference type="EMBL" id="GMN74241.1"/>
    </source>
</evidence>
<gene>
    <name evidence="1" type="ORF">TIFTF001_054394</name>
</gene>
<protein>
    <submittedName>
        <fullName evidence="1">Uncharacterized protein</fullName>
    </submittedName>
</protein>
<comment type="caution">
    <text evidence="1">The sequence shown here is derived from an EMBL/GenBank/DDBJ whole genome shotgun (WGS) entry which is preliminary data.</text>
</comment>
<proteinExistence type="predicted"/>
<dbReference type="EMBL" id="BTGU01014597">
    <property type="protein sequence ID" value="GMN74241.1"/>
    <property type="molecule type" value="Genomic_DNA"/>
</dbReference>